<evidence type="ECO:0000259" key="1">
    <source>
        <dbReference type="PROSITE" id="PS50987"/>
    </source>
</evidence>
<dbReference type="InterPro" id="IPR029063">
    <property type="entry name" value="SAM-dependent_MTases_sf"/>
</dbReference>
<comment type="caution">
    <text evidence="2">The sequence shown here is derived from an EMBL/GenBank/DDBJ whole genome shotgun (WGS) entry which is preliminary data.</text>
</comment>
<dbReference type="RefSeq" id="WP_370562954.1">
    <property type="nucleotide sequence ID" value="NZ_JBFWIB010000002.1"/>
</dbReference>
<dbReference type="InterPro" id="IPR011991">
    <property type="entry name" value="ArsR-like_HTH"/>
</dbReference>
<dbReference type="InterPro" id="IPR013216">
    <property type="entry name" value="Methyltransf_11"/>
</dbReference>
<dbReference type="PROSITE" id="PS50987">
    <property type="entry name" value="HTH_ARSR_2"/>
    <property type="match status" value="1"/>
</dbReference>
<keyword evidence="3" id="KW-1185">Reference proteome</keyword>
<reference evidence="2 3" key="1">
    <citation type="submission" date="2024-07" db="EMBL/GenBank/DDBJ databases">
        <title>Luteimonas salilacus sp. nov., isolated from the shore soil of Salt Lake in Tibet of China.</title>
        <authorList>
            <person name="Zhang X."/>
            <person name="Li A."/>
        </authorList>
    </citation>
    <scope>NUCLEOTIDE SEQUENCE [LARGE SCALE GENOMIC DNA]</scope>
    <source>
        <strain evidence="2 3">B3-2-R+30</strain>
    </source>
</reference>
<dbReference type="CDD" id="cd00090">
    <property type="entry name" value="HTH_ARSR"/>
    <property type="match status" value="1"/>
</dbReference>
<accession>A0ABV4HLU7</accession>
<dbReference type="InterPro" id="IPR036388">
    <property type="entry name" value="WH-like_DNA-bd_sf"/>
</dbReference>
<proteinExistence type="predicted"/>
<evidence type="ECO:0000313" key="3">
    <source>
        <dbReference type="Proteomes" id="UP001566331"/>
    </source>
</evidence>
<dbReference type="Proteomes" id="UP001566331">
    <property type="component" value="Unassembled WGS sequence"/>
</dbReference>
<name>A0ABV4HLU7_9GAMM</name>
<gene>
    <name evidence="2" type="ORF">AB6713_03585</name>
</gene>
<dbReference type="EMBL" id="JBFWIC010000003">
    <property type="protein sequence ID" value="MEZ0473701.1"/>
    <property type="molecule type" value="Genomic_DNA"/>
</dbReference>
<sequence length="312" mass="34693">MDLESWSTRLKVLADATRVRLLALLEREELTVAELSAVTRLAQPRVSTHLARLKEAGLVRDRRAGVSAYYRFDDAPLDPALQQLWRTLRDGSDDALLRQDGERLPGVLAMRAADQNWADSVAGDMERHYSPGRTWEALARSALPLLEAGDVLDIASGDGVLAELVAPHAHRYVCVDTSRRVVNAATERLRRHRNVEVHEGDMHALPYADAEFDLVVLMHALTYAARPAQAVAEAARVLRPGGRLLLSSLARHEHRAVVAAYGHVNLGFGERDLRRFVEKAGLTVRNQETVTREKRPPHFEVVSLIADKPVSK</sequence>
<dbReference type="Gene3D" id="1.10.10.10">
    <property type="entry name" value="Winged helix-like DNA-binding domain superfamily/Winged helix DNA-binding domain"/>
    <property type="match status" value="1"/>
</dbReference>
<dbReference type="PANTHER" id="PTHR42912:SF80">
    <property type="entry name" value="METHYLTRANSFERASE DOMAIN-CONTAINING PROTEIN"/>
    <property type="match status" value="1"/>
</dbReference>
<dbReference type="SUPFAM" id="SSF53335">
    <property type="entry name" value="S-adenosyl-L-methionine-dependent methyltransferases"/>
    <property type="match status" value="1"/>
</dbReference>
<evidence type="ECO:0000313" key="2">
    <source>
        <dbReference type="EMBL" id="MEZ0473701.1"/>
    </source>
</evidence>
<dbReference type="SUPFAM" id="SSF46785">
    <property type="entry name" value="Winged helix' DNA-binding domain"/>
    <property type="match status" value="1"/>
</dbReference>
<dbReference type="InterPro" id="IPR050508">
    <property type="entry name" value="Methyltransf_Superfamily"/>
</dbReference>
<dbReference type="SMART" id="SM00418">
    <property type="entry name" value="HTH_ARSR"/>
    <property type="match status" value="1"/>
</dbReference>
<dbReference type="CDD" id="cd02440">
    <property type="entry name" value="AdoMet_MTases"/>
    <property type="match status" value="1"/>
</dbReference>
<feature type="domain" description="HTH arsR-type" evidence="1">
    <location>
        <begin position="1"/>
        <end position="92"/>
    </location>
</feature>
<dbReference type="Pfam" id="PF08241">
    <property type="entry name" value="Methyltransf_11"/>
    <property type="match status" value="1"/>
</dbReference>
<dbReference type="InterPro" id="IPR036390">
    <property type="entry name" value="WH_DNA-bd_sf"/>
</dbReference>
<dbReference type="NCBIfam" id="NF033788">
    <property type="entry name" value="HTH_metalloreg"/>
    <property type="match status" value="1"/>
</dbReference>
<dbReference type="Gene3D" id="3.40.50.150">
    <property type="entry name" value="Vaccinia Virus protein VP39"/>
    <property type="match status" value="1"/>
</dbReference>
<dbReference type="PRINTS" id="PR00778">
    <property type="entry name" value="HTHARSR"/>
</dbReference>
<dbReference type="InterPro" id="IPR001845">
    <property type="entry name" value="HTH_ArsR_DNA-bd_dom"/>
</dbReference>
<organism evidence="2 3">
    <name type="scientific">Luteimonas salinilitoris</name>
    <dbReference type="NCBI Taxonomy" id="3237697"/>
    <lineage>
        <taxon>Bacteria</taxon>
        <taxon>Pseudomonadati</taxon>
        <taxon>Pseudomonadota</taxon>
        <taxon>Gammaproteobacteria</taxon>
        <taxon>Lysobacterales</taxon>
        <taxon>Lysobacteraceae</taxon>
        <taxon>Luteimonas</taxon>
    </lineage>
</organism>
<dbReference type="Pfam" id="PF01022">
    <property type="entry name" value="HTH_5"/>
    <property type="match status" value="1"/>
</dbReference>
<dbReference type="PANTHER" id="PTHR42912">
    <property type="entry name" value="METHYLTRANSFERASE"/>
    <property type="match status" value="1"/>
</dbReference>
<protein>
    <submittedName>
        <fullName evidence="2">ArsR/SmtB family transcription factor</fullName>
    </submittedName>
</protein>